<evidence type="ECO:0000256" key="1">
    <source>
        <dbReference type="ARBA" id="ARBA00023268"/>
    </source>
</evidence>
<dbReference type="SUPFAM" id="SSF56672">
    <property type="entry name" value="DNA/RNA polymerases"/>
    <property type="match status" value="1"/>
</dbReference>
<dbReference type="Proteomes" id="UP000658997">
    <property type="component" value="Unassembled WGS sequence"/>
</dbReference>
<evidence type="ECO:0008006" key="8">
    <source>
        <dbReference type="Google" id="ProtNLM"/>
    </source>
</evidence>
<gene>
    <name evidence="5" type="ORF">UBRO2_03284</name>
    <name evidence="4" type="ORF">UBRO_20618</name>
</gene>
<evidence type="ECO:0000313" key="7">
    <source>
        <dbReference type="Proteomes" id="UP000658997"/>
    </source>
</evidence>
<dbReference type="PANTHER" id="PTHR37984:SF5">
    <property type="entry name" value="PROTEIN NYNRIN-LIKE"/>
    <property type="match status" value="1"/>
</dbReference>
<evidence type="ECO:0000259" key="2">
    <source>
        <dbReference type="Pfam" id="PF00078"/>
    </source>
</evidence>
<reference evidence="5" key="3">
    <citation type="submission" date="2018-08" db="EMBL/GenBank/DDBJ databases">
        <authorList>
            <person name="Guldener U."/>
        </authorList>
    </citation>
    <scope>NUCLEOTIDE SEQUENCE</scope>
    <source>
        <strain evidence="5">UB2</strain>
    </source>
</reference>
<dbReference type="InterPro" id="IPR043502">
    <property type="entry name" value="DNA/RNA_pol_sf"/>
</dbReference>
<keyword evidence="7" id="KW-1185">Reference proteome</keyword>
<dbReference type="EMBL" id="LT558121">
    <property type="protein sequence ID" value="SAM81821.1"/>
    <property type="molecule type" value="Genomic_DNA"/>
</dbReference>
<dbReference type="Proteomes" id="UP000179920">
    <property type="component" value="Chromosome V"/>
</dbReference>
<evidence type="ECO:0000313" key="5">
    <source>
        <dbReference type="EMBL" id="SYW79865.1"/>
    </source>
</evidence>
<protein>
    <recommendedName>
        <fullName evidence="8">Reverse transcriptase domain-containing protein</fullName>
    </recommendedName>
</protein>
<keyword evidence="1" id="KW-0511">Multifunctional enzyme</keyword>
<reference evidence="4" key="1">
    <citation type="submission" date="2016-04" db="EMBL/GenBank/DDBJ databases">
        <authorList>
            <person name="Evans L.H."/>
            <person name="Alamgir A."/>
            <person name="Owens N."/>
            <person name="Weber N.D."/>
            <person name="Virtaneva K."/>
            <person name="Barbian K."/>
            <person name="Babar A."/>
            <person name="Rosenke K."/>
        </authorList>
    </citation>
    <scope>NUCLEOTIDE SEQUENCE</scope>
    <source>
        <strain evidence="4">UB2112</strain>
    </source>
</reference>
<proteinExistence type="predicted"/>
<dbReference type="AlphaFoldDB" id="A0A1K0H328"/>
<dbReference type="InterPro" id="IPR000477">
    <property type="entry name" value="RT_dom"/>
</dbReference>
<dbReference type="GO" id="GO:0003824">
    <property type="term" value="F:catalytic activity"/>
    <property type="evidence" value="ECO:0007669"/>
    <property type="project" value="UniProtKB-KW"/>
</dbReference>
<dbReference type="OrthoDB" id="2446696at2759"/>
<dbReference type="InterPro" id="IPR041577">
    <property type="entry name" value="RT_RNaseH_2"/>
</dbReference>
<reference evidence="6" key="2">
    <citation type="submission" date="2016-04" db="EMBL/GenBank/DDBJ databases">
        <authorList>
            <person name="Guldener U."/>
            <person name="Guldener U."/>
        </authorList>
    </citation>
    <scope>NUCLEOTIDE SEQUENCE [LARGE SCALE GENOMIC DNA]</scope>
    <source>
        <strain evidence="6">UB2112</strain>
    </source>
</reference>
<dbReference type="PANTHER" id="PTHR37984">
    <property type="entry name" value="PROTEIN CBG26694"/>
    <property type="match status" value="1"/>
</dbReference>
<accession>A0A1K0H328</accession>
<evidence type="ECO:0000259" key="3">
    <source>
        <dbReference type="Pfam" id="PF17919"/>
    </source>
</evidence>
<name>A0A1K0H328_9BASI</name>
<organism evidence="4 6">
    <name type="scientific">Ustilago bromivora</name>
    <dbReference type="NCBI Taxonomy" id="307758"/>
    <lineage>
        <taxon>Eukaryota</taxon>
        <taxon>Fungi</taxon>
        <taxon>Dikarya</taxon>
        <taxon>Basidiomycota</taxon>
        <taxon>Ustilaginomycotina</taxon>
        <taxon>Ustilaginomycetes</taxon>
        <taxon>Ustilaginales</taxon>
        <taxon>Ustilaginaceae</taxon>
        <taxon>Ustilago</taxon>
    </lineage>
</organism>
<dbReference type="CDD" id="cd01647">
    <property type="entry name" value="RT_LTR"/>
    <property type="match status" value="1"/>
</dbReference>
<dbReference type="Gene3D" id="3.30.70.270">
    <property type="match status" value="2"/>
</dbReference>
<dbReference type="InterPro" id="IPR043128">
    <property type="entry name" value="Rev_trsase/Diguanyl_cyclase"/>
</dbReference>
<feature type="domain" description="Reverse transcriptase/retrotransposon-derived protein RNase H-like" evidence="3">
    <location>
        <begin position="218"/>
        <end position="266"/>
    </location>
</feature>
<dbReference type="InterPro" id="IPR050951">
    <property type="entry name" value="Retrovirus_Pol_polyprotein"/>
</dbReference>
<dbReference type="EMBL" id="ULHB01000060">
    <property type="protein sequence ID" value="SYW79865.1"/>
    <property type="molecule type" value="Genomic_DNA"/>
</dbReference>
<dbReference type="Pfam" id="PF17919">
    <property type="entry name" value="RT_RNaseH_2"/>
    <property type="match status" value="1"/>
</dbReference>
<evidence type="ECO:0000313" key="4">
    <source>
        <dbReference type="EMBL" id="SAM81821.1"/>
    </source>
</evidence>
<evidence type="ECO:0000313" key="6">
    <source>
        <dbReference type="Proteomes" id="UP000179920"/>
    </source>
</evidence>
<feature type="domain" description="Reverse transcriptase" evidence="2">
    <location>
        <begin position="2"/>
        <end position="150"/>
    </location>
</feature>
<dbReference type="Pfam" id="PF00078">
    <property type="entry name" value="RVT_1"/>
    <property type="match status" value="1"/>
</dbReference>
<dbReference type="Gene3D" id="3.10.10.10">
    <property type="entry name" value="HIV Type 1 Reverse Transcriptase, subunit A, domain 1"/>
    <property type="match status" value="1"/>
</dbReference>
<sequence>MDYWGLNEITIKNQAPLPLSEEQLFLLQKAKIYSKLDLWAAYNLIHIASGNEWKTVFGTQLGLYEYLVMPFSLANALAHFQSFINNIFRDIIGVYVVVYLDDFLIFSDMEEEHVQHVTEALIYLRSNCLFAKLSKCEFHTDTVKFLGYVIKPTGVEMDPEKWQMVKEWPMLESIHNIQCFLGFANFYQRFIAHFTHIAKLLTLLVKPTEWFRKFELPEEAQQVFHKLIKAFTTAGVLRHFNYHLPTRLETDVSDFAIAGVLKQEHEGR</sequence>